<feature type="compositionally biased region" description="Polar residues" evidence="1">
    <location>
        <begin position="30"/>
        <end position="46"/>
    </location>
</feature>
<organism evidence="2 3">
    <name type="scientific">Phanerochaete carnosa (strain HHB-10118-sp)</name>
    <name type="common">White-rot fungus</name>
    <name type="synonym">Peniophora carnosa</name>
    <dbReference type="NCBI Taxonomy" id="650164"/>
    <lineage>
        <taxon>Eukaryota</taxon>
        <taxon>Fungi</taxon>
        <taxon>Dikarya</taxon>
        <taxon>Basidiomycota</taxon>
        <taxon>Agaricomycotina</taxon>
        <taxon>Agaricomycetes</taxon>
        <taxon>Polyporales</taxon>
        <taxon>Phanerochaetaceae</taxon>
        <taxon>Phanerochaete</taxon>
    </lineage>
</organism>
<evidence type="ECO:0000256" key="1">
    <source>
        <dbReference type="SAM" id="MobiDB-lite"/>
    </source>
</evidence>
<dbReference type="InParanoid" id="K5WDC4"/>
<dbReference type="EMBL" id="JH930471">
    <property type="protein sequence ID" value="EKM57275.1"/>
    <property type="molecule type" value="Genomic_DNA"/>
</dbReference>
<dbReference type="RefSeq" id="XP_007395091.1">
    <property type="nucleotide sequence ID" value="XM_007395029.1"/>
</dbReference>
<evidence type="ECO:0000313" key="3">
    <source>
        <dbReference type="Proteomes" id="UP000008370"/>
    </source>
</evidence>
<keyword evidence="3" id="KW-1185">Reference proteome</keyword>
<proteinExistence type="predicted"/>
<reference evidence="2 3" key="1">
    <citation type="journal article" date="2012" name="BMC Genomics">
        <title>Comparative genomics of the white-rot fungi, Phanerochaete carnosa and P. chrysosporium, to elucidate the genetic basis of the distinct wood types they colonize.</title>
        <authorList>
            <person name="Suzuki H."/>
            <person name="MacDonald J."/>
            <person name="Syed K."/>
            <person name="Salamov A."/>
            <person name="Hori C."/>
            <person name="Aerts A."/>
            <person name="Henrissat B."/>
            <person name="Wiebenga A."/>
            <person name="vanKuyk P.A."/>
            <person name="Barry K."/>
            <person name="Lindquist E."/>
            <person name="LaButti K."/>
            <person name="Lapidus A."/>
            <person name="Lucas S."/>
            <person name="Coutinho P."/>
            <person name="Gong Y."/>
            <person name="Samejima M."/>
            <person name="Mahadevan R."/>
            <person name="Abou-Zaid M."/>
            <person name="de Vries R.P."/>
            <person name="Igarashi K."/>
            <person name="Yadav J.S."/>
            <person name="Grigoriev I.V."/>
            <person name="Master E.R."/>
        </authorList>
    </citation>
    <scope>NUCLEOTIDE SEQUENCE [LARGE SCALE GENOMIC DNA]</scope>
    <source>
        <strain evidence="2 3">HHB-10118-sp</strain>
    </source>
</reference>
<feature type="region of interest" description="Disordered" evidence="1">
    <location>
        <begin position="1"/>
        <end position="62"/>
    </location>
</feature>
<accession>K5WDC4</accession>
<evidence type="ECO:0000313" key="2">
    <source>
        <dbReference type="EMBL" id="EKM57275.1"/>
    </source>
</evidence>
<dbReference type="OrthoDB" id="10042665at2759"/>
<name>K5WDC4_PHACS</name>
<dbReference type="Proteomes" id="UP000008370">
    <property type="component" value="Unassembled WGS sequence"/>
</dbReference>
<gene>
    <name evidence="2" type="ORF">PHACADRAFT_183743</name>
</gene>
<dbReference type="HOGENOM" id="CLU_1518419_0_0_1"/>
<dbReference type="STRING" id="650164.K5WDC4"/>
<sequence>MRRFLSTKRANTAPQSMFEKGDMPADTETETGTVASVQDATTERNVSTTALLSPAAPPPPPNLKVKRVDHYYSRWSKTWKYKNMGDKVTLETVPVGAATAAGNDPWQTFCFVVVRTLPRHQDESEPTFQVIIKSPYLLQACKDVMQTIPGISWNADPFQVSRAYHTLGICADPDFSA</sequence>
<dbReference type="KEGG" id="pco:PHACADRAFT_183743"/>
<dbReference type="GeneID" id="18910165"/>
<dbReference type="AlphaFoldDB" id="K5WDC4"/>
<protein>
    <submittedName>
        <fullName evidence="2">Uncharacterized protein</fullName>
    </submittedName>
</protein>